<reference evidence="1" key="1">
    <citation type="journal article" date="2014" name="Front. Microbiol.">
        <title>High frequency of phylogenetically diverse reductive dehalogenase-homologous genes in deep subseafloor sedimentary metagenomes.</title>
        <authorList>
            <person name="Kawai M."/>
            <person name="Futagami T."/>
            <person name="Toyoda A."/>
            <person name="Takaki Y."/>
            <person name="Nishi S."/>
            <person name="Hori S."/>
            <person name="Arai W."/>
            <person name="Tsubouchi T."/>
            <person name="Morono Y."/>
            <person name="Uchiyama I."/>
            <person name="Ito T."/>
            <person name="Fujiyama A."/>
            <person name="Inagaki F."/>
            <person name="Takami H."/>
        </authorList>
    </citation>
    <scope>NUCLEOTIDE SEQUENCE</scope>
    <source>
        <strain evidence="1">Expedition CK06-06</strain>
    </source>
</reference>
<accession>X1MNQ0</accession>
<dbReference type="Gene3D" id="3.90.25.10">
    <property type="entry name" value="UDP-galactose 4-epimerase, domain 1"/>
    <property type="match status" value="1"/>
</dbReference>
<proteinExistence type="predicted"/>
<dbReference type="Gene3D" id="3.40.50.720">
    <property type="entry name" value="NAD(P)-binding Rossmann-like Domain"/>
    <property type="match status" value="1"/>
</dbReference>
<protein>
    <recommendedName>
        <fullName evidence="2">NAD(P)-binding domain-containing protein</fullName>
    </recommendedName>
</protein>
<dbReference type="EMBL" id="BARV01008093">
    <property type="protein sequence ID" value="GAI16315.1"/>
    <property type="molecule type" value="Genomic_DNA"/>
</dbReference>
<sequence length="32" mass="3572">AKKELGWEPTISFEELVKEMVDSDIKAAQHAA</sequence>
<dbReference type="AlphaFoldDB" id="X1MNQ0"/>
<gene>
    <name evidence="1" type="ORF">S06H3_16365</name>
</gene>
<evidence type="ECO:0008006" key="2">
    <source>
        <dbReference type="Google" id="ProtNLM"/>
    </source>
</evidence>
<comment type="caution">
    <text evidence="1">The sequence shown here is derived from an EMBL/GenBank/DDBJ whole genome shotgun (WGS) entry which is preliminary data.</text>
</comment>
<feature type="non-terminal residue" evidence="1">
    <location>
        <position position="1"/>
    </location>
</feature>
<organism evidence="1">
    <name type="scientific">marine sediment metagenome</name>
    <dbReference type="NCBI Taxonomy" id="412755"/>
    <lineage>
        <taxon>unclassified sequences</taxon>
        <taxon>metagenomes</taxon>
        <taxon>ecological metagenomes</taxon>
    </lineage>
</organism>
<name>X1MNQ0_9ZZZZ</name>
<evidence type="ECO:0000313" key="1">
    <source>
        <dbReference type="EMBL" id="GAI16315.1"/>
    </source>
</evidence>